<proteinExistence type="predicted"/>
<comment type="caution">
    <text evidence="2">The sequence shown here is derived from an EMBL/GenBank/DDBJ whole genome shotgun (WGS) entry which is preliminary data.</text>
</comment>
<dbReference type="EMBL" id="JBBPBM010001430">
    <property type="protein sequence ID" value="KAK8484284.1"/>
    <property type="molecule type" value="Genomic_DNA"/>
</dbReference>
<dbReference type="InterPro" id="IPR026960">
    <property type="entry name" value="RVT-Znf"/>
</dbReference>
<feature type="domain" description="Reverse transcriptase zinc-binding" evidence="1">
    <location>
        <begin position="50"/>
        <end position="136"/>
    </location>
</feature>
<evidence type="ECO:0000259" key="1">
    <source>
        <dbReference type="Pfam" id="PF13966"/>
    </source>
</evidence>
<gene>
    <name evidence="2" type="ORF">V6N12_001548</name>
</gene>
<accession>A0ABR1ZU94</accession>
<keyword evidence="3" id="KW-1185">Reference proteome</keyword>
<evidence type="ECO:0000313" key="2">
    <source>
        <dbReference type="EMBL" id="KAK8484284.1"/>
    </source>
</evidence>
<organism evidence="2 3">
    <name type="scientific">Hibiscus sabdariffa</name>
    <name type="common">roselle</name>
    <dbReference type="NCBI Taxonomy" id="183260"/>
    <lineage>
        <taxon>Eukaryota</taxon>
        <taxon>Viridiplantae</taxon>
        <taxon>Streptophyta</taxon>
        <taxon>Embryophyta</taxon>
        <taxon>Tracheophyta</taxon>
        <taxon>Spermatophyta</taxon>
        <taxon>Magnoliopsida</taxon>
        <taxon>eudicotyledons</taxon>
        <taxon>Gunneridae</taxon>
        <taxon>Pentapetalae</taxon>
        <taxon>rosids</taxon>
        <taxon>malvids</taxon>
        <taxon>Malvales</taxon>
        <taxon>Malvaceae</taxon>
        <taxon>Malvoideae</taxon>
        <taxon>Hibiscus</taxon>
    </lineage>
</organism>
<sequence length="179" mass="21312">MLAPSGDWDWVWLSQVLPLDIVDRIASVLPPHAALGRDRPAWRWNDSREFSSSSTYMALISFNMVSVSGIWKCIWNLDITPQIQTFLWLTRHEHLMNNFECCRRHISMNNLCPICFHEEEDVNHVLQHCYRARQVWLQVLSGVQLQYFFNNSFEDWFDANIRNNVNHWNILFAMICWVL</sequence>
<evidence type="ECO:0000313" key="3">
    <source>
        <dbReference type="Proteomes" id="UP001472677"/>
    </source>
</evidence>
<dbReference type="Proteomes" id="UP001472677">
    <property type="component" value="Unassembled WGS sequence"/>
</dbReference>
<name>A0ABR1ZU94_9ROSI</name>
<reference evidence="2 3" key="1">
    <citation type="journal article" date="2024" name="G3 (Bethesda)">
        <title>Genome assembly of Hibiscus sabdariffa L. provides insights into metabolisms of medicinal natural products.</title>
        <authorList>
            <person name="Kim T."/>
        </authorList>
    </citation>
    <scope>NUCLEOTIDE SEQUENCE [LARGE SCALE GENOMIC DNA]</scope>
    <source>
        <strain evidence="2">TK-2024</strain>
        <tissue evidence="2">Old leaves</tissue>
    </source>
</reference>
<protein>
    <recommendedName>
        <fullName evidence="1">Reverse transcriptase zinc-binding domain-containing protein</fullName>
    </recommendedName>
</protein>
<dbReference type="Pfam" id="PF13966">
    <property type="entry name" value="zf-RVT"/>
    <property type="match status" value="1"/>
</dbReference>